<dbReference type="InterPro" id="IPR038765">
    <property type="entry name" value="Papain-like_cys_pep_sf"/>
</dbReference>
<dbReference type="PANTHER" id="PTHR42736">
    <property type="entry name" value="PROTEIN-GLUTAMINE GAMMA-GLUTAMYLTRANSFERASE"/>
    <property type="match status" value="1"/>
</dbReference>
<keyword evidence="5" id="KW-1185">Reference proteome</keyword>
<feature type="compositionally biased region" description="Low complexity" evidence="1">
    <location>
        <begin position="554"/>
        <end position="592"/>
    </location>
</feature>
<feature type="transmembrane region" description="Helical" evidence="2">
    <location>
        <begin position="63"/>
        <end position="82"/>
    </location>
</feature>
<dbReference type="SUPFAM" id="SSF54001">
    <property type="entry name" value="Cysteine proteinases"/>
    <property type="match status" value="1"/>
</dbReference>
<proteinExistence type="predicted"/>
<feature type="compositionally biased region" description="Low complexity" evidence="1">
    <location>
        <begin position="387"/>
        <end position="401"/>
    </location>
</feature>
<dbReference type="InterPro" id="IPR052901">
    <property type="entry name" value="Bact_TGase-like"/>
</dbReference>
<reference evidence="4" key="1">
    <citation type="submission" date="2022-10" db="EMBL/GenBank/DDBJ databases">
        <title>Rhodococcus sp.75.</title>
        <authorList>
            <person name="Sun M."/>
        </authorList>
    </citation>
    <scope>NUCLEOTIDE SEQUENCE</scope>
    <source>
        <strain evidence="4">75</strain>
    </source>
</reference>
<dbReference type="Gene3D" id="3.10.620.30">
    <property type="match status" value="1"/>
</dbReference>
<evidence type="ECO:0000256" key="2">
    <source>
        <dbReference type="SAM" id="Phobius"/>
    </source>
</evidence>
<accession>A0ABY6NVW8</accession>
<feature type="transmembrane region" description="Helical" evidence="2">
    <location>
        <begin position="12"/>
        <end position="32"/>
    </location>
</feature>
<dbReference type="InterPro" id="IPR002931">
    <property type="entry name" value="Transglutaminase-like"/>
</dbReference>
<dbReference type="RefSeq" id="WP_265381641.1">
    <property type="nucleotide sequence ID" value="NZ_CP110615.1"/>
</dbReference>
<keyword evidence="2" id="KW-0472">Membrane</keyword>
<name>A0ABY6NVW8_9NOCA</name>
<dbReference type="SMART" id="SM00460">
    <property type="entry name" value="TGc"/>
    <property type="match status" value="1"/>
</dbReference>
<feature type="domain" description="Transglutaminase-like" evidence="3">
    <location>
        <begin position="465"/>
        <end position="534"/>
    </location>
</feature>
<evidence type="ECO:0000313" key="5">
    <source>
        <dbReference type="Proteomes" id="UP001164965"/>
    </source>
</evidence>
<protein>
    <submittedName>
        <fullName evidence="4">DUF3488 and transglutaminase-like domain-containing protein</fullName>
    </submittedName>
</protein>
<organism evidence="4 5">
    <name type="scientific">Rhodococcus antarcticus</name>
    <dbReference type="NCBI Taxonomy" id="2987751"/>
    <lineage>
        <taxon>Bacteria</taxon>
        <taxon>Bacillati</taxon>
        <taxon>Actinomycetota</taxon>
        <taxon>Actinomycetes</taxon>
        <taxon>Mycobacteriales</taxon>
        <taxon>Nocardiaceae</taxon>
        <taxon>Rhodococcus</taxon>
    </lineage>
</organism>
<feature type="transmembrane region" description="Helical" evidence="2">
    <location>
        <begin position="150"/>
        <end position="167"/>
    </location>
</feature>
<dbReference type="Pfam" id="PF13559">
    <property type="entry name" value="DUF4129"/>
    <property type="match status" value="1"/>
</dbReference>
<feature type="transmembrane region" description="Helical" evidence="2">
    <location>
        <begin position="609"/>
        <end position="629"/>
    </location>
</feature>
<dbReference type="InterPro" id="IPR025403">
    <property type="entry name" value="TgpA-like_C"/>
</dbReference>
<feature type="transmembrane region" description="Helical" evidence="2">
    <location>
        <begin position="212"/>
        <end position="231"/>
    </location>
</feature>
<feature type="region of interest" description="Disordered" evidence="1">
    <location>
        <begin position="554"/>
        <end position="603"/>
    </location>
</feature>
<feature type="transmembrane region" description="Helical" evidence="2">
    <location>
        <begin position="124"/>
        <end position="143"/>
    </location>
</feature>
<dbReference type="Pfam" id="PF11992">
    <property type="entry name" value="TgpA_N"/>
    <property type="match status" value="1"/>
</dbReference>
<gene>
    <name evidence="4" type="ORF">RHODO2019_09870</name>
</gene>
<evidence type="ECO:0000256" key="1">
    <source>
        <dbReference type="SAM" id="MobiDB-lite"/>
    </source>
</evidence>
<dbReference type="InterPro" id="IPR021878">
    <property type="entry name" value="TgpA_N"/>
</dbReference>
<evidence type="ECO:0000313" key="4">
    <source>
        <dbReference type="EMBL" id="UZJ23534.1"/>
    </source>
</evidence>
<feature type="transmembrane region" description="Helical" evidence="2">
    <location>
        <begin position="38"/>
        <end position="56"/>
    </location>
</feature>
<evidence type="ECO:0000259" key="3">
    <source>
        <dbReference type="SMART" id="SM00460"/>
    </source>
</evidence>
<keyword evidence="2" id="KW-1133">Transmembrane helix</keyword>
<sequence length="749" mass="75648">MSTWAEPIGSRAGATAAGSGALLLSTAALGPLFTDASWAPSVLAVVVLVALTGVGLRSVRCPLPVVVVAQLVVVAVLVTVLFTSTGLAGVLPGPAAVGQVRDLLSGAGTQIRDESVPVPVTPELQLLLVLLLGAAAVAVDVLVADLQAPAGAGLVLLTMVAVPASLLDQLLPWWSFVLGALALVLLLVADGARRVPRAGPAAGAAGLRAPGVLAVVALAVVAGLLGGSSALGVGTGGRLAGGGGGGVGLNPFTQLRGQLDQPQDVPLFTVQGLDEPTYLRAVALDTYVADQGWVVDRTADDQQAEGPLDPGAVRGPAVSVTITPQQYTDRWLPAPGTPTAVQGTGGSLQSYSYDQTLDTLHTRRSQPLPSYRVQAVVPGGTADELRAAGSPGPGSADSPGPRFYATTGIDPQVKQIAETVTGGATDSLDAAVRLTSYFRDPANGFTYTVQTAEPGAGKDALVSFLTDGRTGFCEQFASSMAAMMRSLGFPSRVSVGFTAGTGDGVSREVTTSDAHAWVEVYFSRTGWVQFDPTPLSDGRGVVPGYVTQALQNPAAGTGATTAPSAAPTAAPSAAPTAAAPTAGAQDPQAGAAEKGSGTTAAPSPWPRRIAVTAVVVAVVVAVLAAPAAVRVLRRRRRWADGSPAAAWDEVLDSAADRGVVLRPSETPRQTALRLGDELALDAGAVTALHALVDTVEQSWYSSGGVLVQQQSPAELGRAVDSALRTASPVGLRGRLLPPSLRGARGASGL</sequence>
<feature type="transmembrane region" description="Helical" evidence="2">
    <location>
        <begin position="173"/>
        <end position="192"/>
    </location>
</feature>
<dbReference type="PANTHER" id="PTHR42736:SF1">
    <property type="entry name" value="PROTEIN-GLUTAMINE GAMMA-GLUTAMYLTRANSFERASE"/>
    <property type="match status" value="1"/>
</dbReference>
<feature type="region of interest" description="Disordered" evidence="1">
    <location>
        <begin position="383"/>
        <end position="405"/>
    </location>
</feature>
<keyword evidence="2" id="KW-0812">Transmembrane</keyword>
<dbReference type="EMBL" id="CP110615">
    <property type="protein sequence ID" value="UZJ23534.1"/>
    <property type="molecule type" value="Genomic_DNA"/>
</dbReference>
<dbReference type="Proteomes" id="UP001164965">
    <property type="component" value="Chromosome"/>
</dbReference>
<dbReference type="Pfam" id="PF01841">
    <property type="entry name" value="Transglut_core"/>
    <property type="match status" value="1"/>
</dbReference>